<dbReference type="InterPro" id="IPR009003">
    <property type="entry name" value="Peptidase_S1_PA"/>
</dbReference>
<evidence type="ECO:0000256" key="1">
    <source>
        <dbReference type="SAM" id="MobiDB-lite"/>
    </source>
</evidence>
<feature type="region of interest" description="Disordered" evidence="1">
    <location>
        <begin position="449"/>
        <end position="473"/>
    </location>
</feature>
<organism evidence="2 3">
    <name type="scientific">Streptomyces brevispora</name>
    <dbReference type="NCBI Taxonomy" id="887462"/>
    <lineage>
        <taxon>Bacteria</taxon>
        <taxon>Bacillati</taxon>
        <taxon>Actinomycetota</taxon>
        <taxon>Actinomycetes</taxon>
        <taxon>Kitasatosporales</taxon>
        <taxon>Streptomycetaceae</taxon>
        <taxon>Streptomyces</taxon>
    </lineage>
</organism>
<dbReference type="EMBL" id="VIWW01000001">
    <property type="protein sequence ID" value="TWG05893.1"/>
    <property type="molecule type" value="Genomic_DNA"/>
</dbReference>
<dbReference type="Pfam" id="PF13365">
    <property type="entry name" value="Trypsin_2"/>
    <property type="match status" value="1"/>
</dbReference>
<dbReference type="AlphaFoldDB" id="A0A561V2T1"/>
<accession>A0A561V2T1</accession>
<comment type="caution">
    <text evidence="2">The sequence shown here is derived from an EMBL/GenBank/DDBJ whole genome shotgun (WGS) entry which is preliminary data.</text>
</comment>
<proteinExistence type="predicted"/>
<evidence type="ECO:0000313" key="2">
    <source>
        <dbReference type="EMBL" id="TWG05893.1"/>
    </source>
</evidence>
<reference evidence="2 3" key="1">
    <citation type="submission" date="2019-06" db="EMBL/GenBank/DDBJ databases">
        <title>Sequencing the genomes of 1000 actinobacteria strains.</title>
        <authorList>
            <person name="Klenk H.-P."/>
        </authorList>
    </citation>
    <scope>NUCLEOTIDE SEQUENCE [LARGE SCALE GENOMIC DNA]</scope>
    <source>
        <strain evidence="2 3">DSM 42059</strain>
    </source>
</reference>
<evidence type="ECO:0000313" key="3">
    <source>
        <dbReference type="Proteomes" id="UP000318186"/>
    </source>
</evidence>
<dbReference type="SUPFAM" id="SSF50494">
    <property type="entry name" value="Trypsin-like serine proteases"/>
    <property type="match status" value="1"/>
</dbReference>
<sequence length="473" mass="51870">MAATRVLSYVMRELRADWRLRLRRGDAAGPVCGAGVLLTHDRMLTCAHVVGEPDTPMWVEFAENPGIPPVAARVAPGGWLPGLDGAGREDIAVLALDSPRPQAAPAQLGRRMERGRKVWIGGYSQAFDDGMWLTGRISGLHGAWVQLDAGTNAEVVRPGFSGAAVQTRGEEPHDELVVGLVVSWRGDLELGLPTENDLAFSYMIPIDRIAELVPLVAELSGPDGWDSGLSRRLRDWFTDGDQPAVRFGVVGHGGGRDRTLRHHLHRAHLVYRGGRTRPEELVETLVAQLRPPRHRRNAYRDWLLEGGDEPERPATGRPDGSGRVLAVIGLDEDPDPRGLVPLLARVRTLGFRLLIIFRGGDGAALAEVSRDLLVPALDERAEELVGRAEHFEREWVRLNGMIDSASVAPRPAVTAAARRQQLRALRSLTDPRQQLTALKTLLRELRADLDEESRSRRPILPGQRTGPGPAGRP</sequence>
<dbReference type="Proteomes" id="UP000318186">
    <property type="component" value="Unassembled WGS sequence"/>
</dbReference>
<gene>
    <name evidence="2" type="ORF">FHX80_114375</name>
</gene>
<name>A0A561V2T1_9ACTN</name>
<protein>
    <submittedName>
        <fullName evidence="2">Trypsin-like peptidase</fullName>
    </submittedName>
</protein>